<dbReference type="InterPro" id="IPR000524">
    <property type="entry name" value="Tscrpt_reg_HTH_GntR"/>
</dbReference>
<keyword evidence="7" id="KW-0288">FMN</keyword>
<keyword evidence="4" id="KW-1003">Cell membrane</keyword>
<feature type="transmembrane region" description="Helical" evidence="20">
    <location>
        <begin position="200"/>
        <end position="218"/>
    </location>
</feature>
<dbReference type="InterPro" id="IPR011711">
    <property type="entry name" value="GntR_C"/>
</dbReference>
<sequence>MQQAWLQQYDPTGNIWLSALIALIPIIFFFLALTKLRMKGYLAGTITVLLALGVALFFYRMPVSAALASVVYGFFYGLWPIAWIIVAAVFLYKISVKTGQFDVIRASILSVTPDQRLQLILVGFCFGAFLEGAAGFGAPVAITAALLAGLGFRPLYAAGLCLIANTAPVAFGAMGIPIIVAGQVSGIDPFEIGQMAGRQLPFMTIIVLFWLMAIMDGWRGIKETWPAVLVGGGSFALVQFLTANYIGPELPDITSALVSLVVLTLFLKVWQPKRIFRFETQEGTPAQDKTAEQAPAALTTGRILKAWSPFIILTAMVTIWSVQPFKVLFAANGPLASTIVNIPVPFLHNLVEKAPPVVASATPYGAVYAFNWLSATGTAILIAALFTIIFLRMKPAKAVETLGETFKELAVPIYSIGMVLAFAFIANYSGLSATLALALAHTGKAFTFFSPFLGWIGVFLTGSDTSANALFAALQATTAQQLGLPEVLMVAANTTGGVTGKMISPQSIAIACAAVGLAGKESDLFRFTVKHSLIFAVMIGLLTTLQAYVTMRLSDHVAQQLLALIQSSDYQAGQRLPAERTLAAQLNVSRASLREAIQQLTSQGILRSQVGSGTYLTSQTPQWTQRSVDPLAALMLSDPQYRYDVLEARIALESSTTWHAALRASPDDKDKILQCFEQMIRYQQSGDTEQSARADAQFHLAVAEASHNLVLVQVMRGLFDLVLSSVTQNRDIIMFVHDSPETITHLTAQHEALVKAIIDGDAARARSVVNEHLDTALDLNGLRPAMIISSSTDYRRAAQKRLPPFLFHYIDGGAYAEHTLRRNVDDLANVALRQRVLKDMSQLDTSIELFGEKLSMPVALSPVGLTGMYARRGEVQAAQAADAHGIPFTMSSVSVCPIEEVAPRLKRPMWFQLYVLKDRGFMRNALERAQAAGCSALVFTVDMPVPGARYRDAHSGMSGPNAALRRYAQAVMHPRWAWDVGLLGRPHDLGNISRYLGKPTGLEDYMGYLGANFDPSISWKDLEWIREFWKGPMLIKGILDPDDARDAVRFGADGIIVSNHGGRQLDGVLSSARALPAIADAVKGQIKILADSGIRSGLDVVRMIALGADAAMLGRAYIYALAAAGQSGVDHLLGLIEKEIRVAMTLTSQLRSIVGNPHVLTDDRSTRRYRKGHRTGEGKVLAVVRPGTLLEQWRSLQAAVAADCIVIMQAANTGLTGGSTPDGDDYDRDIVLMNTMRLQGIQVINDGEQVVCLPGATLDRLEQTLAPLEREPHSVIGSSCIGASVLGGVCNNSGVLDDGTLQLVNHLGINLGDTPEEILSRLEQGKYSVADIVNDPERKASDPRYAEDVRDVDAQTPARFNADPSRLYEASGSAGKLCIFAVRLDTFPKEASTVFYIGTNDPDELTAVRRHLLTDLPRLPIAGEYIHRTAYDIGEQYGKDTFLLIDRFGTAKVPSAFAMKSRVDGFFERFGWRGVTDRVIQAIMNRLPSHLPPRMREWRDRFEHHLLLRVSNDTAQATREFLTFLHRFAIAGAAIRYREAHPDSVEDIVALDIALRRNDKEWVEQLPDDMEKDIVHKLYYGHFLCHVFHQDYIVKKGVVPLDMEHRMWKLLDERRAEYPAEHNVGHLYIAKPALAGFYRELDPTNTFNPGIGHTSRRKWWSVCCGGKHD</sequence>
<evidence type="ECO:0000256" key="18">
    <source>
        <dbReference type="ARBA" id="ARBA00029325"/>
    </source>
</evidence>
<dbReference type="InterPro" id="IPR036390">
    <property type="entry name" value="WH_DNA-bd_sf"/>
</dbReference>
<keyword evidence="13" id="KW-0805">Transcription regulation</keyword>
<evidence type="ECO:0000256" key="11">
    <source>
        <dbReference type="ARBA" id="ARBA00022989"/>
    </source>
</evidence>
<evidence type="ECO:0000256" key="6">
    <source>
        <dbReference type="ARBA" id="ARBA00022630"/>
    </source>
</evidence>
<evidence type="ECO:0000256" key="17">
    <source>
        <dbReference type="ARBA" id="ARBA00024042"/>
    </source>
</evidence>
<evidence type="ECO:0000256" key="3">
    <source>
        <dbReference type="ARBA" id="ARBA00022448"/>
    </source>
</evidence>
<feature type="transmembrane region" description="Helical" evidence="20">
    <location>
        <begin position="411"/>
        <end position="440"/>
    </location>
</feature>
<evidence type="ECO:0000256" key="12">
    <source>
        <dbReference type="ARBA" id="ARBA00023002"/>
    </source>
</evidence>
<dbReference type="Proteomes" id="UP000095287">
    <property type="component" value="Unplaced"/>
</dbReference>
<evidence type="ECO:0000259" key="21">
    <source>
        <dbReference type="PROSITE" id="PS50949"/>
    </source>
</evidence>
<dbReference type="PROSITE" id="PS50949">
    <property type="entry name" value="HTH_GNTR"/>
    <property type="match status" value="1"/>
</dbReference>
<keyword evidence="5" id="KW-0997">Cell inner membrane</keyword>
<dbReference type="InterPro" id="IPR036388">
    <property type="entry name" value="WH-like_DNA-bd_sf"/>
</dbReference>
<dbReference type="Gene3D" id="3.30.1370.20">
    <property type="entry name" value="D-lactate dehydrogenase, cap domain, subdomain 2"/>
    <property type="match status" value="1"/>
</dbReference>
<feature type="transmembrane region" description="Helical" evidence="20">
    <location>
        <begin position="533"/>
        <end position="551"/>
    </location>
</feature>
<dbReference type="NCBIfam" id="TIGR00795">
    <property type="entry name" value="lctP"/>
    <property type="match status" value="1"/>
</dbReference>
<dbReference type="InterPro" id="IPR016164">
    <property type="entry name" value="FAD-linked_Oxase-like_C"/>
</dbReference>
<dbReference type="NCBIfam" id="NF008387">
    <property type="entry name" value="PRK11183.1"/>
    <property type="match status" value="1"/>
</dbReference>
<dbReference type="GO" id="GO:0003700">
    <property type="term" value="F:DNA-binding transcription factor activity"/>
    <property type="evidence" value="ECO:0007669"/>
    <property type="project" value="InterPro"/>
</dbReference>
<dbReference type="InterPro" id="IPR037396">
    <property type="entry name" value="FMN_HAD"/>
</dbReference>
<feature type="transmembrane region" description="Helical" evidence="20">
    <location>
        <begin position="452"/>
        <end position="474"/>
    </location>
</feature>
<evidence type="ECO:0000256" key="1">
    <source>
        <dbReference type="ARBA" id="ARBA00001917"/>
    </source>
</evidence>
<dbReference type="Pfam" id="PF07729">
    <property type="entry name" value="FCD"/>
    <property type="match status" value="1"/>
</dbReference>
<evidence type="ECO:0000259" key="23">
    <source>
        <dbReference type="PROSITE" id="PS51387"/>
    </source>
</evidence>
<dbReference type="GO" id="GO:0048038">
    <property type="term" value="F:quinone binding"/>
    <property type="evidence" value="ECO:0007669"/>
    <property type="project" value="UniProtKB-KW"/>
</dbReference>
<dbReference type="SUPFAM" id="SSF46785">
    <property type="entry name" value="Winged helix' DNA-binding domain"/>
    <property type="match status" value="1"/>
</dbReference>
<dbReference type="Pfam" id="PF00392">
    <property type="entry name" value="GntR"/>
    <property type="match status" value="1"/>
</dbReference>
<dbReference type="GO" id="GO:0010181">
    <property type="term" value="F:FMN binding"/>
    <property type="evidence" value="ECO:0007669"/>
    <property type="project" value="InterPro"/>
</dbReference>
<dbReference type="InterPro" id="IPR016172">
    <property type="entry name" value="D-lactate_DH_C-sub1"/>
</dbReference>
<keyword evidence="15 20" id="KW-0472">Membrane</keyword>
<comment type="catalytic activity">
    <reaction evidence="18">
        <text>a (2S)-2-hydroxycarboxylate + O2 = a 2-oxocarboxylate + H2O2</text>
        <dbReference type="Rhea" id="RHEA:16789"/>
        <dbReference type="ChEBI" id="CHEBI:15379"/>
        <dbReference type="ChEBI" id="CHEBI:16240"/>
        <dbReference type="ChEBI" id="CHEBI:35179"/>
        <dbReference type="ChEBI" id="CHEBI:58123"/>
        <dbReference type="EC" id="1.1.3.15"/>
    </reaction>
    <physiologicalReaction direction="left-to-right" evidence="18">
        <dbReference type="Rhea" id="RHEA:16790"/>
    </physiologicalReaction>
</comment>
<dbReference type="PANTHER" id="PTHR30003">
    <property type="entry name" value="L-LACTATE PERMEASE"/>
    <property type="match status" value="1"/>
</dbReference>
<dbReference type="InterPro" id="IPR020920">
    <property type="entry name" value="LldD"/>
</dbReference>
<dbReference type="Pfam" id="PF02652">
    <property type="entry name" value="Lactate_perm"/>
    <property type="match status" value="1"/>
</dbReference>
<dbReference type="Pfam" id="PF01070">
    <property type="entry name" value="FMN_dh"/>
    <property type="match status" value="1"/>
</dbReference>
<dbReference type="SUPFAM" id="SSF55103">
    <property type="entry name" value="FAD-linked oxidases, C-terminal domain"/>
    <property type="match status" value="1"/>
</dbReference>
<dbReference type="PROSITE" id="PS00557">
    <property type="entry name" value="FMN_HYDROXY_ACID_DH_1"/>
    <property type="match status" value="1"/>
</dbReference>
<comment type="subcellular location">
    <subcellularLocation>
        <location evidence="2">Cell membrane</location>
        <topology evidence="2">Multi-pass membrane protein</topology>
    </subcellularLocation>
</comment>
<comment type="cofactor">
    <cofactor evidence="1">
        <name>FMN</name>
        <dbReference type="ChEBI" id="CHEBI:58210"/>
    </cofactor>
</comment>
<feature type="domain" description="HTH gntR-type" evidence="21">
    <location>
        <begin position="551"/>
        <end position="619"/>
    </location>
</feature>
<keyword evidence="6" id="KW-0285">Flavoprotein</keyword>
<feature type="transmembrane region" description="Helical" evidence="20">
    <location>
        <begin position="155"/>
        <end position="180"/>
    </location>
</feature>
<evidence type="ECO:0000256" key="8">
    <source>
        <dbReference type="ARBA" id="ARBA00022692"/>
    </source>
</evidence>
<feature type="domain" description="FMN hydroxy acid dehydrogenase" evidence="22">
    <location>
        <begin position="783"/>
        <end position="1165"/>
    </location>
</feature>
<dbReference type="FunFam" id="3.20.20.70:FF:000029">
    <property type="entry name" value="L-lactate dehydrogenase"/>
    <property type="match status" value="1"/>
</dbReference>
<dbReference type="PROSITE" id="PS51387">
    <property type="entry name" value="FAD_PCMH"/>
    <property type="match status" value="1"/>
</dbReference>
<evidence type="ECO:0000256" key="20">
    <source>
        <dbReference type="SAM" id="Phobius"/>
    </source>
</evidence>
<dbReference type="InterPro" id="IPR016166">
    <property type="entry name" value="FAD-bd_PCMH"/>
</dbReference>
<organism evidence="24 25">
    <name type="scientific">Steinernema glaseri</name>
    <dbReference type="NCBI Taxonomy" id="37863"/>
    <lineage>
        <taxon>Eukaryota</taxon>
        <taxon>Metazoa</taxon>
        <taxon>Ecdysozoa</taxon>
        <taxon>Nematoda</taxon>
        <taxon>Chromadorea</taxon>
        <taxon>Rhabditida</taxon>
        <taxon>Tylenchina</taxon>
        <taxon>Panagrolaimomorpha</taxon>
        <taxon>Strongyloidoidea</taxon>
        <taxon>Steinernematidae</taxon>
        <taxon>Steinernema</taxon>
    </lineage>
</organism>
<dbReference type="WBParaSite" id="L893_g18044.t1">
    <property type="protein sequence ID" value="L893_g18044.t1"/>
    <property type="gene ID" value="L893_g18044"/>
</dbReference>
<dbReference type="InterPro" id="IPR008259">
    <property type="entry name" value="FMN_hydac_DH_AS"/>
</dbReference>
<evidence type="ECO:0000313" key="24">
    <source>
        <dbReference type="Proteomes" id="UP000095287"/>
    </source>
</evidence>
<keyword evidence="3" id="KW-0813">Transport</keyword>
<evidence type="ECO:0000256" key="9">
    <source>
        <dbReference type="ARBA" id="ARBA00022719"/>
    </source>
</evidence>
<dbReference type="GO" id="GO:0005777">
    <property type="term" value="C:peroxisome"/>
    <property type="evidence" value="ECO:0007669"/>
    <property type="project" value="UniProtKB-ARBA"/>
</dbReference>
<feature type="transmembrane region" description="Helical" evidence="20">
    <location>
        <begin position="253"/>
        <end position="270"/>
    </location>
</feature>
<feature type="transmembrane region" description="Helical" evidence="20">
    <location>
        <begin position="369"/>
        <end position="391"/>
    </location>
</feature>
<dbReference type="FunFam" id="3.30.43.10:FF:000005">
    <property type="entry name" value="Quinone-dependent D-lactate dehydrogenase"/>
    <property type="match status" value="1"/>
</dbReference>
<keyword evidence="11 20" id="KW-1133">Transmembrane helix</keyword>
<dbReference type="CDD" id="cd02809">
    <property type="entry name" value="alpha_hydroxyacid_oxid_FMN"/>
    <property type="match status" value="1"/>
</dbReference>
<dbReference type="GO" id="GO:0004457">
    <property type="term" value="F:lactate dehydrogenase activity"/>
    <property type="evidence" value="ECO:0007669"/>
    <property type="project" value="InterPro"/>
</dbReference>
<proteinExistence type="inferred from homology"/>
<dbReference type="Gene3D" id="3.30.70.610">
    <property type="entry name" value="D-lactate dehydrogenase, cap domain, subdomain 1"/>
    <property type="match status" value="1"/>
</dbReference>
<dbReference type="InterPro" id="IPR003804">
    <property type="entry name" value="Lactate_perm"/>
</dbReference>
<dbReference type="InterPro" id="IPR012133">
    <property type="entry name" value="Alpha-hydoxy_acid_DH_FMN"/>
</dbReference>
<dbReference type="InterPro" id="IPR013785">
    <property type="entry name" value="Aldolase_TIM"/>
</dbReference>
<feature type="transmembrane region" description="Helical" evidence="20">
    <location>
        <begin position="71"/>
        <end position="92"/>
    </location>
</feature>
<dbReference type="InterPro" id="IPR016173">
    <property type="entry name" value="D-lactate_DH_C-sub2"/>
</dbReference>
<evidence type="ECO:0000256" key="10">
    <source>
        <dbReference type="ARBA" id="ARBA00022827"/>
    </source>
</evidence>
<evidence type="ECO:0000256" key="13">
    <source>
        <dbReference type="ARBA" id="ARBA00023015"/>
    </source>
</evidence>
<comment type="similarity">
    <text evidence="17">Belongs to the FMN-dependent alpha-hydroxy acid dehydrogenase family.</text>
</comment>
<dbReference type="InterPro" id="IPR015409">
    <property type="entry name" value="Lactate_DH_C"/>
</dbReference>
<evidence type="ECO:0000256" key="15">
    <source>
        <dbReference type="ARBA" id="ARBA00023136"/>
    </source>
</evidence>
<dbReference type="CDD" id="cd07377">
    <property type="entry name" value="WHTH_GntR"/>
    <property type="match status" value="1"/>
</dbReference>
<dbReference type="Gene3D" id="1.20.120.530">
    <property type="entry name" value="GntR ligand-binding domain-like"/>
    <property type="match status" value="1"/>
</dbReference>
<keyword evidence="16" id="KW-0804">Transcription</keyword>
<evidence type="ECO:0000256" key="14">
    <source>
        <dbReference type="ARBA" id="ARBA00023125"/>
    </source>
</evidence>
<dbReference type="NCBIfam" id="NF007740">
    <property type="entry name" value="PRK10420.1"/>
    <property type="match status" value="1"/>
</dbReference>
<dbReference type="SUPFAM" id="SSF48008">
    <property type="entry name" value="GntR ligand-binding domain-like"/>
    <property type="match status" value="1"/>
</dbReference>
<evidence type="ECO:0000256" key="5">
    <source>
        <dbReference type="ARBA" id="ARBA00022519"/>
    </source>
</evidence>
<dbReference type="Gene3D" id="3.30.465.10">
    <property type="match status" value="2"/>
</dbReference>
<dbReference type="GO" id="GO:0015129">
    <property type="term" value="F:lactate transmembrane transporter activity"/>
    <property type="evidence" value="ECO:0007669"/>
    <property type="project" value="InterPro"/>
</dbReference>
<keyword evidence="10" id="KW-0274">FAD</keyword>
<protein>
    <submittedName>
        <fullName evidence="25">L-lactate permease</fullName>
    </submittedName>
</protein>
<dbReference type="SUPFAM" id="SSF51395">
    <property type="entry name" value="FMN-linked oxidoreductases"/>
    <property type="match status" value="1"/>
</dbReference>
<dbReference type="Gene3D" id="3.20.20.70">
    <property type="entry name" value="Aldolase class I"/>
    <property type="match status" value="1"/>
</dbReference>
<dbReference type="PRINTS" id="PR00035">
    <property type="entry name" value="HTHGNTR"/>
</dbReference>
<dbReference type="NCBIfam" id="NF033901">
    <property type="entry name" value="L_lactate_LldD"/>
    <property type="match status" value="1"/>
</dbReference>
<dbReference type="NCBIfam" id="NF008398">
    <property type="entry name" value="PRK11197.1"/>
    <property type="match status" value="1"/>
</dbReference>
<evidence type="ECO:0000256" key="7">
    <source>
        <dbReference type="ARBA" id="ARBA00022643"/>
    </source>
</evidence>
<dbReference type="GO" id="GO:0005886">
    <property type="term" value="C:plasma membrane"/>
    <property type="evidence" value="ECO:0007669"/>
    <property type="project" value="UniProtKB-SubCell"/>
</dbReference>
<dbReference type="GO" id="GO:0071949">
    <property type="term" value="F:FAD binding"/>
    <property type="evidence" value="ECO:0007669"/>
    <property type="project" value="InterPro"/>
</dbReference>
<evidence type="ECO:0000313" key="25">
    <source>
        <dbReference type="WBParaSite" id="L893_g18044.t1"/>
    </source>
</evidence>
<evidence type="ECO:0000256" key="19">
    <source>
        <dbReference type="ARBA" id="ARBA00029327"/>
    </source>
</evidence>
<keyword evidence="24" id="KW-1185">Reference proteome</keyword>
<feature type="transmembrane region" description="Helical" evidence="20">
    <location>
        <begin position="15"/>
        <end position="33"/>
    </location>
</feature>
<feature type="domain" description="FAD-binding PCMH-type" evidence="23">
    <location>
        <begin position="1176"/>
        <end position="1389"/>
    </location>
</feature>
<dbReference type="InterPro" id="IPR016169">
    <property type="entry name" value="FAD-bd_PCMH_sub2"/>
</dbReference>
<dbReference type="InterPro" id="IPR008920">
    <property type="entry name" value="TF_FadR/GntR_C"/>
</dbReference>
<dbReference type="GO" id="GO:0003973">
    <property type="term" value="F:(S)-2-hydroxy-acid oxidase activity"/>
    <property type="evidence" value="ECO:0007669"/>
    <property type="project" value="UniProtKB-EC"/>
</dbReference>
<dbReference type="GO" id="GO:0006089">
    <property type="term" value="P:lactate metabolic process"/>
    <property type="evidence" value="ECO:0007669"/>
    <property type="project" value="InterPro"/>
</dbReference>
<dbReference type="SMART" id="SM00895">
    <property type="entry name" value="FCD"/>
    <property type="match status" value="1"/>
</dbReference>
<evidence type="ECO:0000256" key="16">
    <source>
        <dbReference type="ARBA" id="ARBA00023163"/>
    </source>
</evidence>
<dbReference type="GO" id="GO:0003677">
    <property type="term" value="F:DNA binding"/>
    <property type="evidence" value="ECO:0007669"/>
    <property type="project" value="UniProtKB-KW"/>
</dbReference>
<keyword evidence="8 20" id="KW-0812">Transmembrane</keyword>
<keyword evidence="14" id="KW-0238">DNA-binding</keyword>
<evidence type="ECO:0000259" key="22">
    <source>
        <dbReference type="PROSITE" id="PS51349"/>
    </source>
</evidence>
<keyword evidence="9" id="KW-0874">Quinone</keyword>
<dbReference type="PANTHER" id="PTHR30003:SF0">
    <property type="entry name" value="GLYCOLATE PERMEASE GLCA-RELATED"/>
    <property type="match status" value="1"/>
</dbReference>
<comment type="catalytic activity">
    <reaction evidence="19">
        <text>2-hydroxyoctanoate + O2 = 2-oxooctanoate + H2O2</text>
        <dbReference type="Rhea" id="RHEA:67940"/>
        <dbReference type="ChEBI" id="CHEBI:15379"/>
        <dbReference type="ChEBI" id="CHEBI:16240"/>
        <dbReference type="ChEBI" id="CHEBI:133514"/>
        <dbReference type="ChEBI" id="CHEBI:176689"/>
    </reaction>
    <physiologicalReaction direction="left-to-right" evidence="19">
        <dbReference type="Rhea" id="RHEA:67941"/>
    </physiologicalReaction>
</comment>
<feature type="transmembrane region" description="Helical" evidence="20">
    <location>
        <begin position="303"/>
        <end position="322"/>
    </location>
</feature>
<reference evidence="25" key="1">
    <citation type="submission" date="2016-11" db="UniProtKB">
        <authorList>
            <consortium name="WormBaseParasite"/>
        </authorList>
    </citation>
    <scope>IDENTIFICATION</scope>
</reference>
<dbReference type="InterPro" id="IPR036318">
    <property type="entry name" value="FAD-bd_PCMH-like_sf"/>
</dbReference>
<dbReference type="Pfam" id="PF09330">
    <property type="entry name" value="Lact-deh-memb"/>
    <property type="match status" value="2"/>
</dbReference>
<dbReference type="InterPro" id="IPR000262">
    <property type="entry name" value="FMN-dep_DH"/>
</dbReference>
<evidence type="ECO:0000256" key="4">
    <source>
        <dbReference type="ARBA" id="ARBA00022475"/>
    </source>
</evidence>
<dbReference type="Gene3D" id="1.10.10.10">
    <property type="entry name" value="Winged helix-like DNA-binding domain superfamily/Winged helix DNA-binding domain"/>
    <property type="match status" value="1"/>
</dbReference>
<evidence type="ECO:0000256" key="2">
    <source>
        <dbReference type="ARBA" id="ARBA00004651"/>
    </source>
</evidence>
<dbReference type="HAMAP" id="MF_01559">
    <property type="entry name" value="L_lact_dehydr"/>
    <property type="match status" value="1"/>
</dbReference>
<dbReference type="PROSITE" id="PS51349">
    <property type="entry name" value="FMN_HYDROXY_ACID_DH_2"/>
    <property type="match status" value="1"/>
</dbReference>
<feature type="transmembrane region" description="Helical" evidence="20">
    <location>
        <begin position="225"/>
        <end position="247"/>
    </location>
</feature>
<dbReference type="SUPFAM" id="SSF56176">
    <property type="entry name" value="FAD-binding/transporter-associated domain-like"/>
    <property type="match status" value="1"/>
</dbReference>
<keyword evidence="12" id="KW-0560">Oxidoreductase</keyword>
<dbReference type="GO" id="GO:0015295">
    <property type="term" value="F:solute:proton symporter activity"/>
    <property type="evidence" value="ECO:0007669"/>
    <property type="project" value="TreeGrafter"/>
</dbReference>
<accession>A0A1I7YMY6</accession>
<feature type="transmembrane region" description="Helical" evidence="20">
    <location>
        <begin position="40"/>
        <end position="59"/>
    </location>
</feature>
<name>A0A1I7YMY6_9BILA</name>
<dbReference type="SMART" id="SM00345">
    <property type="entry name" value="HTH_GNTR"/>
    <property type="match status" value="1"/>
</dbReference>